<sequence length="82" mass="9117">REILLHLAWSVGLAAMMAATLLLEPVDWMIWNLQARVGNQALSDRTIFVQAPGNLSDPNVPEQRVLLARALDRTREQGAARV</sequence>
<comment type="caution">
    <text evidence="1">The sequence shown here is derived from an EMBL/GenBank/DDBJ whole genome shotgun (WGS) entry which is preliminary data.</text>
</comment>
<protein>
    <submittedName>
        <fullName evidence="1">Uncharacterized protein</fullName>
    </submittedName>
</protein>
<accession>A0ABU3XIP2</accession>
<evidence type="ECO:0000313" key="2">
    <source>
        <dbReference type="Proteomes" id="UP001287282"/>
    </source>
</evidence>
<feature type="non-terminal residue" evidence="1">
    <location>
        <position position="1"/>
    </location>
</feature>
<proteinExistence type="predicted"/>
<dbReference type="EMBL" id="JAWJBA010000810">
    <property type="protein sequence ID" value="MDV2687497.1"/>
    <property type="molecule type" value="Genomic_DNA"/>
</dbReference>
<name>A0ABU3XIP2_9BACI</name>
<feature type="non-terminal residue" evidence="1">
    <location>
        <position position="82"/>
    </location>
</feature>
<gene>
    <name evidence="1" type="ORF">RYX56_24425</name>
</gene>
<organism evidence="1 2">
    <name type="scientific">Alkalihalophilus lindianensis</name>
    <dbReference type="NCBI Taxonomy" id="1630542"/>
    <lineage>
        <taxon>Bacteria</taxon>
        <taxon>Bacillati</taxon>
        <taxon>Bacillota</taxon>
        <taxon>Bacilli</taxon>
        <taxon>Bacillales</taxon>
        <taxon>Bacillaceae</taxon>
        <taxon>Alkalihalophilus</taxon>
    </lineage>
</organism>
<keyword evidence="2" id="KW-1185">Reference proteome</keyword>
<dbReference type="RefSeq" id="WP_317124395.1">
    <property type="nucleotide sequence ID" value="NZ_JAWJBA010000810.1"/>
</dbReference>
<reference evidence="1 2" key="1">
    <citation type="submission" date="2023-10" db="EMBL/GenBank/DDBJ databases">
        <title>Screening of Alkalihalobacillus lindianensis BZ-TG-R113 and Its Alleviation of Salt Stress on Rapeseed Growth.</title>
        <authorList>
            <person name="Zhao B."/>
            <person name="Guo T."/>
        </authorList>
    </citation>
    <scope>NUCLEOTIDE SEQUENCE [LARGE SCALE GENOMIC DNA]</scope>
    <source>
        <strain evidence="1 2">BZ-TG-R113</strain>
    </source>
</reference>
<evidence type="ECO:0000313" key="1">
    <source>
        <dbReference type="EMBL" id="MDV2687497.1"/>
    </source>
</evidence>
<dbReference type="Proteomes" id="UP001287282">
    <property type="component" value="Unassembled WGS sequence"/>
</dbReference>